<dbReference type="InterPro" id="IPR005625">
    <property type="entry name" value="PepSY-ass_TM"/>
</dbReference>
<evidence type="ECO:0000313" key="3">
    <source>
        <dbReference type="EMBL" id="SFK50731.1"/>
    </source>
</evidence>
<feature type="transmembrane region" description="Helical" evidence="1">
    <location>
        <begin position="28"/>
        <end position="52"/>
    </location>
</feature>
<keyword evidence="1" id="KW-0472">Membrane</keyword>
<dbReference type="Pfam" id="PF03929">
    <property type="entry name" value="PepSY_TM"/>
    <property type="match status" value="1"/>
</dbReference>
<protein>
    <submittedName>
        <fullName evidence="3">Uncharacterized iron-regulated membrane protein</fullName>
    </submittedName>
</protein>
<organism evidence="3 4">
    <name type="scientific">Neomesorhizobium albiziae</name>
    <dbReference type="NCBI Taxonomy" id="335020"/>
    <lineage>
        <taxon>Bacteria</taxon>
        <taxon>Pseudomonadati</taxon>
        <taxon>Pseudomonadota</taxon>
        <taxon>Alphaproteobacteria</taxon>
        <taxon>Hyphomicrobiales</taxon>
        <taxon>Phyllobacteriaceae</taxon>
        <taxon>Neomesorhizobium</taxon>
    </lineage>
</organism>
<dbReference type="Proteomes" id="UP000323300">
    <property type="component" value="Unassembled WGS sequence"/>
</dbReference>
<keyword evidence="1" id="KW-0812">Transmembrane</keyword>
<dbReference type="InterPro" id="IPR025711">
    <property type="entry name" value="PepSY"/>
</dbReference>
<sequence length="452" mass="48519">MTDIIIGRTTTVAGNNNASDLYRAVWRWHFYAGLLVLPFLITLALTGALYLFRDEIDAVVHSDLKRVEVGTALAAPSAMIAAATAQYPGEAMKFTTPATPTASAEITVKQANGEKLAVYANPYTGAILGSLPDKGTIMYLIRDLHSLKFFGTIGRGAIEIAAGWAILLVGTGVYLWWPRKGRGGALSVRGRPRQRIFWRDLHAVTGIFVGGVILFLAATGMPWSVFWGDKVNAWANSSNFGYPSGFWTNIPMSDEHMNHQGETSWSTQHAMVPNSSGHAASAIGIDRAVAIFDGLEVANGYAVAIPNAPTDVYTASVFPDDVERQRIVHLDQYTGKPLIDLSYADFGAAAKALEWGISVHLGQQFGLANQLFLLAACMAIMALAVSAAVMWWKRRPSGSLGVPALPNDRSKLAGVIVILAVGGVIYPLVGASLVAMLCLDLAATRMWRTKAA</sequence>
<dbReference type="OrthoDB" id="9791166at2"/>
<dbReference type="EMBL" id="FOSL01000007">
    <property type="protein sequence ID" value="SFK50731.1"/>
    <property type="molecule type" value="Genomic_DNA"/>
</dbReference>
<keyword evidence="4" id="KW-1185">Reference proteome</keyword>
<accession>A0A1I4A452</accession>
<dbReference type="RefSeq" id="WP_149760729.1">
    <property type="nucleotide sequence ID" value="NZ_BSPE01000070.1"/>
</dbReference>
<feature type="transmembrane region" description="Helical" evidence="1">
    <location>
        <begin position="371"/>
        <end position="392"/>
    </location>
</feature>
<feature type="transmembrane region" description="Helical" evidence="1">
    <location>
        <begin position="197"/>
        <end position="218"/>
    </location>
</feature>
<name>A0A1I4A452_9HYPH</name>
<feature type="transmembrane region" description="Helical" evidence="1">
    <location>
        <begin position="156"/>
        <end position="177"/>
    </location>
</feature>
<reference evidence="3 4" key="1">
    <citation type="submission" date="2016-10" db="EMBL/GenBank/DDBJ databases">
        <authorList>
            <person name="Varghese N."/>
            <person name="Submissions S."/>
        </authorList>
    </citation>
    <scope>NUCLEOTIDE SEQUENCE [LARGE SCALE GENOMIC DNA]</scope>
    <source>
        <strain evidence="3 4">DSM 21822</strain>
    </source>
</reference>
<feature type="domain" description="PepSY" evidence="2">
    <location>
        <begin position="80"/>
        <end position="130"/>
    </location>
</feature>
<evidence type="ECO:0000313" key="4">
    <source>
        <dbReference type="Proteomes" id="UP000323300"/>
    </source>
</evidence>
<dbReference type="AlphaFoldDB" id="A0A1I4A452"/>
<keyword evidence="1" id="KW-1133">Transmembrane helix</keyword>
<proteinExistence type="predicted"/>
<dbReference type="Pfam" id="PF03413">
    <property type="entry name" value="PepSY"/>
    <property type="match status" value="1"/>
</dbReference>
<feature type="transmembrane region" description="Helical" evidence="1">
    <location>
        <begin position="412"/>
        <end position="439"/>
    </location>
</feature>
<gene>
    <name evidence="3" type="ORF">SAMN04488498_107127</name>
</gene>
<dbReference type="PANTHER" id="PTHR34219:SF1">
    <property type="entry name" value="PEPSY DOMAIN-CONTAINING PROTEIN"/>
    <property type="match status" value="1"/>
</dbReference>
<dbReference type="PANTHER" id="PTHR34219">
    <property type="entry name" value="IRON-REGULATED INNER MEMBRANE PROTEIN-RELATED"/>
    <property type="match status" value="1"/>
</dbReference>
<evidence type="ECO:0000259" key="2">
    <source>
        <dbReference type="Pfam" id="PF03413"/>
    </source>
</evidence>
<evidence type="ECO:0000256" key="1">
    <source>
        <dbReference type="SAM" id="Phobius"/>
    </source>
</evidence>